<comment type="subunit">
    <text evidence="7">Heterotrimeric transcription factor composed of three components, NF-YA, NF-YB and NF-YC. NF-YB and NF-YC must interact and dimerize for NF-YA association and DNA binding.</text>
</comment>
<dbReference type="EMBL" id="JAUJYO010000006">
    <property type="protein sequence ID" value="KAK1314480.1"/>
    <property type="molecule type" value="Genomic_DNA"/>
</dbReference>
<keyword evidence="3 8" id="KW-0238">DNA-binding</keyword>
<keyword evidence="2 8" id="KW-0805">Transcription regulation</keyword>
<feature type="compositionally biased region" description="Low complexity" evidence="9">
    <location>
        <begin position="287"/>
        <end position="301"/>
    </location>
</feature>
<name>A0AAV9EL05_ACOCL</name>
<evidence type="ECO:0000313" key="11">
    <source>
        <dbReference type="Proteomes" id="UP001180020"/>
    </source>
</evidence>
<proteinExistence type="inferred from homology"/>
<comment type="caution">
    <text evidence="10">The sequence shown here is derived from an EMBL/GenBank/DDBJ whole genome shotgun (WGS) entry which is preliminary data.</text>
</comment>
<evidence type="ECO:0000256" key="6">
    <source>
        <dbReference type="ARBA" id="ARBA00023242"/>
    </source>
</evidence>
<gene>
    <name evidence="10" type="primary">NFYA3</name>
    <name evidence="10" type="ORF">QJS10_CPA06g02461</name>
</gene>
<protein>
    <recommendedName>
        <fullName evidence="8">Nuclear transcription factor Y subunit</fullName>
    </recommendedName>
</protein>
<evidence type="ECO:0000256" key="2">
    <source>
        <dbReference type="ARBA" id="ARBA00023015"/>
    </source>
</evidence>
<dbReference type="PANTHER" id="PTHR12632">
    <property type="entry name" value="TRANSCRIPTION FACTOR NF-Y ALPHA-RELATED"/>
    <property type="match status" value="1"/>
</dbReference>
<feature type="region of interest" description="Disordered" evidence="9">
    <location>
        <begin position="64"/>
        <end position="85"/>
    </location>
</feature>
<dbReference type="Pfam" id="PF02045">
    <property type="entry name" value="CBFB_NFYA"/>
    <property type="match status" value="1"/>
</dbReference>
<feature type="compositionally biased region" description="Basic residues" evidence="9">
    <location>
        <begin position="215"/>
        <end position="230"/>
    </location>
</feature>
<feature type="compositionally biased region" description="Low complexity" evidence="9">
    <location>
        <begin position="66"/>
        <end position="82"/>
    </location>
</feature>
<evidence type="ECO:0000256" key="5">
    <source>
        <dbReference type="ARBA" id="ARBA00023163"/>
    </source>
</evidence>
<dbReference type="PROSITE" id="PS51152">
    <property type="entry name" value="NFYA_HAP2_2"/>
    <property type="match status" value="1"/>
</dbReference>
<keyword evidence="6 8" id="KW-0539">Nucleus</keyword>
<dbReference type="Gene3D" id="6.10.250.2430">
    <property type="match status" value="1"/>
</dbReference>
<comment type="similarity">
    <text evidence="8">Belongs to the NFYA/HAP2 subunit family.</text>
</comment>
<reference evidence="10" key="1">
    <citation type="journal article" date="2023" name="Nat. Commun.">
        <title>Diploid and tetraploid genomes of Acorus and the evolution of monocots.</title>
        <authorList>
            <person name="Ma L."/>
            <person name="Liu K.W."/>
            <person name="Li Z."/>
            <person name="Hsiao Y.Y."/>
            <person name="Qi Y."/>
            <person name="Fu T."/>
            <person name="Tang G.D."/>
            <person name="Zhang D."/>
            <person name="Sun W.H."/>
            <person name="Liu D.K."/>
            <person name="Li Y."/>
            <person name="Chen G.Z."/>
            <person name="Liu X.D."/>
            <person name="Liao X.Y."/>
            <person name="Jiang Y.T."/>
            <person name="Yu X."/>
            <person name="Hao Y."/>
            <person name="Huang J."/>
            <person name="Zhao X.W."/>
            <person name="Ke S."/>
            <person name="Chen Y.Y."/>
            <person name="Wu W.L."/>
            <person name="Hsu J.L."/>
            <person name="Lin Y.F."/>
            <person name="Huang M.D."/>
            <person name="Li C.Y."/>
            <person name="Huang L."/>
            <person name="Wang Z.W."/>
            <person name="Zhao X."/>
            <person name="Zhong W.Y."/>
            <person name="Peng D.H."/>
            <person name="Ahmad S."/>
            <person name="Lan S."/>
            <person name="Zhang J.S."/>
            <person name="Tsai W.C."/>
            <person name="Van de Peer Y."/>
            <person name="Liu Z.J."/>
        </authorList>
    </citation>
    <scope>NUCLEOTIDE SEQUENCE</scope>
    <source>
        <strain evidence="10">CP</strain>
    </source>
</reference>
<dbReference type="GO" id="GO:0016602">
    <property type="term" value="C:CCAAT-binding factor complex"/>
    <property type="evidence" value="ECO:0007669"/>
    <property type="project" value="InterPro"/>
</dbReference>
<feature type="region of interest" description="Disordered" evidence="9">
    <location>
        <begin position="215"/>
        <end position="307"/>
    </location>
</feature>
<dbReference type="PRINTS" id="PR00616">
    <property type="entry name" value="CCAATSUBUNTB"/>
</dbReference>
<evidence type="ECO:0000256" key="4">
    <source>
        <dbReference type="ARBA" id="ARBA00023159"/>
    </source>
</evidence>
<dbReference type="InterPro" id="IPR018362">
    <property type="entry name" value="CCAAT-binding_factor_CS"/>
</dbReference>
<evidence type="ECO:0000256" key="9">
    <source>
        <dbReference type="SAM" id="MobiDB-lite"/>
    </source>
</evidence>
<evidence type="ECO:0000256" key="3">
    <source>
        <dbReference type="ARBA" id="ARBA00023125"/>
    </source>
</evidence>
<evidence type="ECO:0000313" key="10">
    <source>
        <dbReference type="EMBL" id="KAK1314480.1"/>
    </source>
</evidence>
<evidence type="ECO:0000256" key="1">
    <source>
        <dbReference type="ARBA" id="ARBA00004123"/>
    </source>
</evidence>
<evidence type="ECO:0000256" key="7">
    <source>
        <dbReference type="ARBA" id="ARBA00025911"/>
    </source>
</evidence>
<evidence type="ECO:0000256" key="8">
    <source>
        <dbReference type="RuleBase" id="RU367155"/>
    </source>
</evidence>
<keyword evidence="4" id="KW-0010">Activator</keyword>
<feature type="compositionally biased region" description="Polar residues" evidence="9">
    <location>
        <begin position="241"/>
        <end position="266"/>
    </location>
</feature>
<comment type="subcellular location">
    <subcellularLocation>
        <location evidence="1 8">Nucleus</location>
    </subcellularLocation>
</comment>
<organism evidence="10 11">
    <name type="scientific">Acorus calamus</name>
    <name type="common">Sweet flag</name>
    <dbReference type="NCBI Taxonomy" id="4465"/>
    <lineage>
        <taxon>Eukaryota</taxon>
        <taxon>Viridiplantae</taxon>
        <taxon>Streptophyta</taxon>
        <taxon>Embryophyta</taxon>
        <taxon>Tracheophyta</taxon>
        <taxon>Spermatophyta</taxon>
        <taxon>Magnoliopsida</taxon>
        <taxon>Liliopsida</taxon>
        <taxon>Acoraceae</taxon>
        <taxon>Acorus</taxon>
    </lineage>
</organism>
<dbReference type="AlphaFoldDB" id="A0AAV9EL05"/>
<sequence>MMQNLSNKDSDQTSVHSTSHGGVNCTSWWNSSGSHIPKSSLSTGLKLNGEPAQHCNQIKPLGLQVQDQDSSSTQSTGQSHQDMVGMNGGNLHGRSISVQSGNNGADGKRIEGKSVLSLGTPDFAFLPSQIDYSQSMACIPYPCADPSYLSGVLAAYPPQAVVHPQLMGIAPARVPLPHDVMQDEPIYVNAKQYRAILRRRQLRAKLEAQNKLIKGRKPYLHESRHKHAMNRVRGNGGRFLNTKNSTNQSDSRAKGQNSSDSTQLQLGGSGMLESEGHPSENGNHRGTSTTTTSCSDVSSVSNNENMVGQAGHGFSGFRGSGIVMRNGPNHRVPVMQ</sequence>
<dbReference type="PROSITE" id="PS00686">
    <property type="entry name" value="NFYA_HAP2_1"/>
    <property type="match status" value="1"/>
</dbReference>
<comment type="function">
    <text evidence="8">Component of the sequence-specific heterotrimeric transcription factor (NF-Y) which specifically recognizes a 5'-CCAAT-3' box motif found in the promoters of its target genes.</text>
</comment>
<accession>A0AAV9EL05</accession>
<dbReference type="InterPro" id="IPR001289">
    <property type="entry name" value="NFYA"/>
</dbReference>
<dbReference type="GO" id="GO:0003700">
    <property type="term" value="F:DNA-binding transcription factor activity"/>
    <property type="evidence" value="ECO:0007669"/>
    <property type="project" value="UniProtKB-UniRule"/>
</dbReference>
<dbReference type="Proteomes" id="UP001180020">
    <property type="component" value="Unassembled WGS sequence"/>
</dbReference>
<dbReference type="GO" id="GO:0003677">
    <property type="term" value="F:DNA binding"/>
    <property type="evidence" value="ECO:0007669"/>
    <property type="project" value="UniProtKB-KW"/>
</dbReference>
<keyword evidence="11" id="KW-1185">Reference proteome</keyword>
<dbReference type="SMART" id="SM00521">
    <property type="entry name" value="CBF"/>
    <property type="match status" value="1"/>
</dbReference>
<keyword evidence="5 8" id="KW-0804">Transcription</keyword>
<reference evidence="10" key="2">
    <citation type="submission" date="2023-06" db="EMBL/GenBank/DDBJ databases">
        <authorList>
            <person name="Ma L."/>
            <person name="Liu K.-W."/>
            <person name="Li Z."/>
            <person name="Hsiao Y.-Y."/>
            <person name="Qi Y."/>
            <person name="Fu T."/>
            <person name="Tang G."/>
            <person name="Zhang D."/>
            <person name="Sun W.-H."/>
            <person name="Liu D.-K."/>
            <person name="Li Y."/>
            <person name="Chen G.-Z."/>
            <person name="Liu X.-D."/>
            <person name="Liao X.-Y."/>
            <person name="Jiang Y.-T."/>
            <person name="Yu X."/>
            <person name="Hao Y."/>
            <person name="Huang J."/>
            <person name="Zhao X.-W."/>
            <person name="Ke S."/>
            <person name="Chen Y.-Y."/>
            <person name="Wu W.-L."/>
            <person name="Hsu J.-L."/>
            <person name="Lin Y.-F."/>
            <person name="Huang M.-D."/>
            <person name="Li C.-Y."/>
            <person name="Huang L."/>
            <person name="Wang Z.-W."/>
            <person name="Zhao X."/>
            <person name="Zhong W.-Y."/>
            <person name="Peng D.-H."/>
            <person name="Ahmad S."/>
            <person name="Lan S."/>
            <person name="Zhang J.-S."/>
            <person name="Tsai W.-C."/>
            <person name="Van De Peer Y."/>
            <person name="Liu Z.-J."/>
        </authorList>
    </citation>
    <scope>NUCLEOTIDE SEQUENCE</scope>
    <source>
        <strain evidence="10">CP</strain>
        <tissue evidence="10">Leaves</tissue>
    </source>
</reference>
<feature type="region of interest" description="Disordered" evidence="9">
    <location>
        <begin position="1"/>
        <end position="20"/>
    </location>
</feature>